<evidence type="ECO:0000313" key="8">
    <source>
        <dbReference type="Proteomes" id="UP001153618"/>
    </source>
</evidence>
<gene>
    <name evidence="6" type="primary">MED10</name>
    <name evidence="7" type="ORF">POLS_LOCUS6866</name>
</gene>
<accession>A0A9W4HZE5</accession>
<comment type="function">
    <text evidence="6">Component of the Mediator complex, a coactivator involved in the regulated transcription of nearly all RNA polymerase II-dependent genes. Mediator functions as a bridge to convey information from gene-specific regulatory proteins to the basal RNA polymerase II transcription machinery. Mediator is recruited to promoters by direct interactions with regulatory proteins and serves as a scaffold for the assembly of a functional preinitiation complex with RNA polymerase II and the general transcription factors.</text>
</comment>
<keyword evidence="3 6" id="KW-0805">Transcription regulation</keyword>
<comment type="subcellular location">
    <subcellularLocation>
        <location evidence="1 6">Nucleus</location>
    </subcellularLocation>
</comment>
<dbReference type="Proteomes" id="UP001153618">
    <property type="component" value="Unassembled WGS sequence"/>
</dbReference>
<sequence length="167" mass="18659">MVRNPQSSFRRISLTCHADDLKDVIQHLFEIQSAVHGYLGPETQQELVRKIKSLTLALSTLSTDTQLPQSQEPLPESDPSNPLLANIQLPPEIIDYVDSARNPDIYTREFVELVQRGNQDLRGKREAFASFRDVLAREMRSAMPECRGEVDRAVQASGGKVEDGAGK</sequence>
<dbReference type="GO" id="GO:0016592">
    <property type="term" value="C:mediator complex"/>
    <property type="evidence" value="ECO:0007669"/>
    <property type="project" value="InterPro"/>
</dbReference>
<comment type="similarity">
    <text evidence="2 6">Belongs to the Mediator complex subunit 10 family.</text>
</comment>
<keyword evidence="8" id="KW-1185">Reference proteome</keyword>
<organism evidence="7 8">
    <name type="scientific">Penicillium olsonii</name>
    <dbReference type="NCBI Taxonomy" id="99116"/>
    <lineage>
        <taxon>Eukaryota</taxon>
        <taxon>Fungi</taxon>
        <taxon>Dikarya</taxon>
        <taxon>Ascomycota</taxon>
        <taxon>Pezizomycotina</taxon>
        <taxon>Eurotiomycetes</taxon>
        <taxon>Eurotiomycetidae</taxon>
        <taxon>Eurotiales</taxon>
        <taxon>Aspergillaceae</taxon>
        <taxon>Penicillium</taxon>
    </lineage>
</organism>
<evidence type="ECO:0000256" key="4">
    <source>
        <dbReference type="ARBA" id="ARBA00023163"/>
    </source>
</evidence>
<comment type="subunit">
    <text evidence="6">Component of the Mediator complex.</text>
</comment>
<reference evidence="7" key="1">
    <citation type="submission" date="2021-07" db="EMBL/GenBank/DDBJ databases">
        <authorList>
            <person name="Branca A.L. A."/>
        </authorList>
    </citation>
    <scope>NUCLEOTIDE SEQUENCE</scope>
</reference>
<keyword evidence="5 6" id="KW-0539">Nucleus</keyword>
<dbReference type="Pfam" id="PF09748">
    <property type="entry name" value="Med10"/>
    <property type="match status" value="1"/>
</dbReference>
<evidence type="ECO:0000256" key="1">
    <source>
        <dbReference type="ARBA" id="ARBA00004123"/>
    </source>
</evidence>
<dbReference type="AlphaFoldDB" id="A0A9W4HZE5"/>
<dbReference type="InterPro" id="IPR019145">
    <property type="entry name" value="Mediator_Med10"/>
</dbReference>
<keyword evidence="6" id="KW-0010">Activator</keyword>
<dbReference type="GO" id="GO:0006357">
    <property type="term" value="P:regulation of transcription by RNA polymerase II"/>
    <property type="evidence" value="ECO:0007669"/>
    <property type="project" value="InterPro"/>
</dbReference>
<evidence type="ECO:0000256" key="6">
    <source>
        <dbReference type="RuleBase" id="RU364146"/>
    </source>
</evidence>
<evidence type="ECO:0000256" key="3">
    <source>
        <dbReference type="ARBA" id="ARBA00023015"/>
    </source>
</evidence>
<proteinExistence type="inferred from homology"/>
<comment type="caution">
    <text evidence="7">The sequence shown here is derived from an EMBL/GenBank/DDBJ whole genome shotgun (WGS) entry which is preliminary data.</text>
</comment>
<dbReference type="OrthoDB" id="337270at2759"/>
<keyword evidence="4 6" id="KW-0804">Transcription</keyword>
<dbReference type="EMBL" id="CAJVOS010000038">
    <property type="protein sequence ID" value="CAG8178206.1"/>
    <property type="molecule type" value="Genomic_DNA"/>
</dbReference>
<dbReference type="GO" id="GO:0003712">
    <property type="term" value="F:transcription coregulator activity"/>
    <property type="evidence" value="ECO:0007669"/>
    <property type="project" value="InterPro"/>
</dbReference>
<evidence type="ECO:0000313" key="7">
    <source>
        <dbReference type="EMBL" id="CAG8178206.1"/>
    </source>
</evidence>
<protein>
    <recommendedName>
        <fullName evidence="6">Mediator of RNA polymerase II transcription subunit 10</fullName>
    </recommendedName>
    <alternativeName>
        <fullName evidence="6">Mediator complex subunit 10</fullName>
    </alternativeName>
</protein>
<name>A0A9W4HZE5_PENOL</name>
<evidence type="ECO:0000256" key="5">
    <source>
        <dbReference type="ARBA" id="ARBA00023242"/>
    </source>
</evidence>
<evidence type="ECO:0000256" key="2">
    <source>
        <dbReference type="ARBA" id="ARBA00005389"/>
    </source>
</evidence>